<dbReference type="FunFam" id="2.40.110.10:FF:000003">
    <property type="entry name" value="Acyl-coenzyme A oxidase"/>
    <property type="match status" value="1"/>
</dbReference>
<name>A0AAD5TWX4_9FUNG</name>
<evidence type="ECO:0000256" key="3">
    <source>
        <dbReference type="ARBA" id="ARBA00004275"/>
    </source>
</evidence>
<evidence type="ECO:0000313" key="22">
    <source>
        <dbReference type="Proteomes" id="UP001211065"/>
    </source>
</evidence>
<dbReference type="EMBL" id="JADGJW010001054">
    <property type="protein sequence ID" value="KAJ3207437.1"/>
    <property type="molecule type" value="Genomic_DNA"/>
</dbReference>
<feature type="domain" description="Acyl-coenzyme A oxidase N-terminal" evidence="19">
    <location>
        <begin position="105"/>
        <end position="214"/>
    </location>
</feature>
<keyword evidence="12" id="KW-0576">Peroxisome</keyword>
<evidence type="ECO:0000256" key="1">
    <source>
        <dbReference type="ARBA" id="ARBA00001201"/>
    </source>
</evidence>
<dbReference type="FunFam" id="1.20.140.10:FF:000013">
    <property type="entry name" value="Acyl-coenzyme A oxidase"/>
    <property type="match status" value="1"/>
</dbReference>
<evidence type="ECO:0000256" key="5">
    <source>
        <dbReference type="ARBA" id="ARBA00006288"/>
    </source>
</evidence>
<dbReference type="InterPro" id="IPR037069">
    <property type="entry name" value="AcylCoA_DH/ox_N_sf"/>
</dbReference>
<comment type="catalytic activity">
    <reaction evidence="1">
        <text>a 2,3-saturated acyl-CoA + O2 = a (2E)-enoyl-CoA + H2O2</text>
        <dbReference type="Rhea" id="RHEA:38959"/>
        <dbReference type="ChEBI" id="CHEBI:15379"/>
        <dbReference type="ChEBI" id="CHEBI:16240"/>
        <dbReference type="ChEBI" id="CHEBI:58856"/>
        <dbReference type="ChEBI" id="CHEBI:65111"/>
        <dbReference type="EC" id="1.3.3.6"/>
    </reaction>
</comment>
<dbReference type="Gene3D" id="1.10.540.10">
    <property type="entry name" value="Acyl-CoA dehydrogenase/oxidase, N-terminal domain"/>
    <property type="match status" value="1"/>
</dbReference>
<comment type="pathway">
    <text evidence="4">Lipid metabolism; peroxisomal fatty acid beta-oxidation.</text>
</comment>
<evidence type="ECO:0000259" key="20">
    <source>
        <dbReference type="Pfam" id="PF22924"/>
    </source>
</evidence>
<proteinExistence type="inferred from homology"/>
<feature type="binding site" evidence="15">
    <location>
        <position position="230"/>
    </location>
    <ligand>
        <name>FAD</name>
        <dbReference type="ChEBI" id="CHEBI:57692"/>
    </ligand>
</feature>
<keyword evidence="9" id="KW-0276">Fatty acid metabolism</keyword>
<dbReference type="Pfam" id="PF01756">
    <property type="entry name" value="ACOX"/>
    <property type="match status" value="1"/>
</dbReference>
<dbReference type="Pfam" id="PF02770">
    <property type="entry name" value="Acyl-CoA_dh_M"/>
    <property type="match status" value="1"/>
</dbReference>
<evidence type="ECO:0000259" key="18">
    <source>
        <dbReference type="Pfam" id="PF02770"/>
    </source>
</evidence>
<dbReference type="InterPro" id="IPR002655">
    <property type="entry name" value="Acyl-CoA_oxidase_C"/>
</dbReference>
<evidence type="ECO:0000256" key="10">
    <source>
        <dbReference type="ARBA" id="ARBA00023002"/>
    </source>
</evidence>
<dbReference type="EC" id="1.3.3.6" evidence="6"/>
<dbReference type="Proteomes" id="UP001211065">
    <property type="component" value="Unassembled WGS sequence"/>
</dbReference>
<protein>
    <recommendedName>
        <fullName evidence="6">acyl-CoA oxidase</fullName>
        <ecNumber evidence="6">1.3.3.6</ecNumber>
    </recommendedName>
</protein>
<dbReference type="PIRSF" id="PIRSF000168">
    <property type="entry name" value="Acyl-CoA_oxidase"/>
    <property type="match status" value="1"/>
</dbReference>
<dbReference type="InterPro" id="IPR046373">
    <property type="entry name" value="Acyl-CoA_Oxase/DH_mid-dom_sf"/>
</dbReference>
<comment type="similarity">
    <text evidence="5">Belongs to the acyl-CoA oxidase family.</text>
</comment>
<dbReference type="InterPro" id="IPR029320">
    <property type="entry name" value="Acyl-CoA_ox_N"/>
</dbReference>
<dbReference type="InterPro" id="IPR006091">
    <property type="entry name" value="Acyl-CoA_Oxase/DH_mid-dom"/>
</dbReference>
<evidence type="ECO:0000256" key="8">
    <source>
        <dbReference type="ARBA" id="ARBA00022827"/>
    </source>
</evidence>
<dbReference type="GO" id="GO:0055088">
    <property type="term" value="P:lipid homeostasis"/>
    <property type="evidence" value="ECO:0007669"/>
    <property type="project" value="TreeGrafter"/>
</dbReference>
<evidence type="ECO:0000259" key="17">
    <source>
        <dbReference type="Pfam" id="PF01756"/>
    </source>
</evidence>
<dbReference type="GO" id="GO:0071949">
    <property type="term" value="F:FAD binding"/>
    <property type="evidence" value="ECO:0007669"/>
    <property type="project" value="InterPro"/>
</dbReference>
<dbReference type="FunFam" id="1.10.540.10:FF:000018">
    <property type="entry name" value="Acyl-coenzyme A oxidase"/>
    <property type="match status" value="1"/>
</dbReference>
<evidence type="ECO:0000256" key="12">
    <source>
        <dbReference type="ARBA" id="ARBA00023140"/>
    </source>
</evidence>
<evidence type="ECO:0000256" key="13">
    <source>
        <dbReference type="ARBA" id="ARBA00063271"/>
    </source>
</evidence>
<comment type="caution">
    <text evidence="21">The sequence shown here is derived from an EMBL/GenBank/DDBJ whole genome shotgun (WGS) entry which is preliminary data.</text>
</comment>
<feature type="non-terminal residue" evidence="21">
    <location>
        <position position="785"/>
    </location>
</feature>
<evidence type="ECO:0000259" key="19">
    <source>
        <dbReference type="Pfam" id="PF14749"/>
    </source>
</evidence>
<reference evidence="21" key="1">
    <citation type="submission" date="2020-05" db="EMBL/GenBank/DDBJ databases">
        <title>Phylogenomic resolution of chytrid fungi.</title>
        <authorList>
            <person name="Stajich J.E."/>
            <person name="Amses K."/>
            <person name="Simmons R."/>
            <person name="Seto K."/>
            <person name="Myers J."/>
            <person name="Bonds A."/>
            <person name="Quandt C.A."/>
            <person name="Barry K."/>
            <person name="Liu P."/>
            <person name="Grigoriev I."/>
            <person name="Longcore J.E."/>
            <person name="James T.Y."/>
        </authorList>
    </citation>
    <scope>NUCLEOTIDE SEQUENCE</scope>
    <source>
        <strain evidence="21">JEL0476</strain>
    </source>
</reference>
<dbReference type="InterPro" id="IPR036250">
    <property type="entry name" value="AcylCo_DH-like_C"/>
</dbReference>
<feature type="transmembrane region" description="Helical" evidence="16">
    <location>
        <begin position="75"/>
        <end position="97"/>
    </location>
</feature>
<dbReference type="InterPro" id="IPR009100">
    <property type="entry name" value="AcylCoA_DH/oxidase_NM_dom_sf"/>
</dbReference>
<organism evidence="21 22">
    <name type="scientific">Clydaea vesicula</name>
    <dbReference type="NCBI Taxonomy" id="447962"/>
    <lineage>
        <taxon>Eukaryota</taxon>
        <taxon>Fungi</taxon>
        <taxon>Fungi incertae sedis</taxon>
        <taxon>Chytridiomycota</taxon>
        <taxon>Chytridiomycota incertae sedis</taxon>
        <taxon>Chytridiomycetes</taxon>
        <taxon>Lobulomycetales</taxon>
        <taxon>Lobulomycetaceae</taxon>
        <taxon>Clydaea</taxon>
    </lineage>
</organism>
<dbReference type="InterPro" id="IPR055060">
    <property type="entry name" value="ACOX_C_alpha1"/>
</dbReference>
<comment type="cofactor">
    <cofactor evidence="2">
        <name>FAD</name>
        <dbReference type="ChEBI" id="CHEBI:57692"/>
    </cofactor>
</comment>
<keyword evidence="7" id="KW-0285">Flavoprotein</keyword>
<feature type="active site" description="Proton acceptor" evidence="14">
    <location>
        <position position="536"/>
    </location>
</feature>
<comment type="subunit">
    <text evidence="13">Heteropentamer composed of five different subunits.</text>
</comment>
<keyword evidence="10" id="KW-0560">Oxidoreductase</keyword>
<dbReference type="PANTHER" id="PTHR10909:SF352">
    <property type="entry name" value="ACYL-COENZYME A OXIDASE-LIKE PROTEIN"/>
    <property type="match status" value="1"/>
</dbReference>
<dbReference type="AlphaFoldDB" id="A0AAD5TWX4"/>
<dbReference type="Gene3D" id="2.40.110.10">
    <property type="entry name" value="Butyryl-CoA Dehydrogenase, subunit A, domain 2"/>
    <property type="match status" value="1"/>
</dbReference>
<evidence type="ECO:0000313" key="21">
    <source>
        <dbReference type="EMBL" id="KAJ3207437.1"/>
    </source>
</evidence>
<dbReference type="PANTHER" id="PTHR10909">
    <property type="entry name" value="ELECTRON TRANSPORT OXIDOREDUCTASE"/>
    <property type="match status" value="1"/>
</dbReference>
<dbReference type="Gene3D" id="1.20.140.10">
    <property type="entry name" value="Butyryl-CoA Dehydrogenase, subunit A, domain 3"/>
    <property type="match status" value="2"/>
</dbReference>
<evidence type="ECO:0000256" key="16">
    <source>
        <dbReference type="SAM" id="Phobius"/>
    </source>
</evidence>
<keyword evidence="22" id="KW-1185">Reference proteome</keyword>
<dbReference type="Pfam" id="PF14749">
    <property type="entry name" value="Acyl-CoA_ox_N"/>
    <property type="match status" value="1"/>
</dbReference>
<keyword evidence="16" id="KW-0472">Membrane</keyword>
<evidence type="ECO:0000256" key="14">
    <source>
        <dbReference type="PIRSR" id="PIRSR000168-1"/>
    </source>
</evidence>
<keyword evidence="11" id="KW-0443">Lipid metabolism</keyword>
<dbReference type="GO" id="GO:0005504">
    <property type="term" value="F:fatty acid binding"/>
    <property type="evidence" value="ECO:0007669"/>
    <property type="project" value="TreeGrafter"/>
</dbReference>
<feature type="domain" description="Acyl-CoA oxidase/dehydrogenase middle" evidence="18">
    <location>
        <begin position="226"/>
        <end position="333"/>
    </location>
</feature>
<evidence type="ECO:0000256" key="6">
    <source>
        <dbReference type="ARBA" id="ARBA00012870"/>
    </source>
</evidence>
<dbReference type="GO" id="GO:0003997">
    <property type="term" value="F:acyl-CoA oxidase activity"/>
    <property type="evidence" value="ECO:0007669"/>
    <property type="project" value="UniProtKB-EC"/>
</dbReference>
<feature type="domain" description="Acyl-CoA oxidase C-alpha1" evidence="20">
    <location>
        <begin position="365"/>
        <end position="551"/>
    </location>
</feature>
<dbReference type="GO" id="GO:0033540">
    <property type="term" value="P:fatty acid beta-oxidation using acyl-CoA oxidase"/>
    <property type="evidence" value="ECO:0007669"/>
    <property type="project" value="TreeGrafter"/>
</dbReference>
<dbReference type="GO" id="GO:0005777">
    <property type="term" value="C:peroxisome"/>
    <property type="evidence" value="ECO:0007669"/>
    <property type="project" value="UniProtKB-SubCell"/>
</dbReference>
<sequence length="785" mass="88144">NTKNRLKKLKNRMMKIKTKKYFSSGVWLNDSKIPTFDTEEEDDESKLVIGEEEIGVVVSRVERVECRIVVGDDRIVVMSVVVAAVVVKSVVVATAVVKSVVVATVRELTYLLDGGKQNTELRENIMLSLQRDPVFDISDYHDLDLQTIREKTMQKVRRMAFYLSQEPVPVSHVRMQLLSLLDPGAWTRVGVHYGLFFNTVRGQATPEQFGYWVAKGAIALNGVTGCFAMTELGHGSNVAGLETTATYDEASDEFIIHTPTLTATKWWIGGAAQTANHAVVFAQLIVKGKKFGVKSFVVQLRDKDFRLLPGVVIGDIGAKMGRHGTDNGWIQFTYLRIPRSHMLMKHTKVHRDGTVIEPPLQQLAYGALINGRVSMVVDSGNVSKKALTVALRYAAVRRQFGGSENEPETKLLDYIIHQHRLIPLVAQTFAMHFTGVEVNSIYEDLMTEMECLRPGDANAKAVLENLRDVHGTSAGLKAFCTWMCLKIIDECRQSLGGHGYSAYTGLSSLYSDFAVQCTWCDIIYITLVIIDFKNREGDNTILTLQAGRYLIGCYRDSKKGIKQPKGVSYLNNLAGSLNKISNAKASEEIASLESLGEAFDFVVANVVKNAGEHFETLKAKGLSDEQAYEECSSSRLLAAKLHSYGYLFHRFKDAVKKTIQPDLKSILEKLCLLYGLHTIQENSGSFLEYKYFNSTQIDWVRERVTFYCKLLRKDCIILTDSWNLSDHIINSPLGRFDGNVYEHYFNLVKKHHQPGAIPSYFNKEILPMLNRSLVQEDPLEIDDEE</sequence>
<dbReference type="SUPFAM" id="SSF47203">
    <property type="entry name" value="Acyl-CoA dehydrogenase C-terminal domain-like"/>
    <property type="match status" value="2"/>
</dbReference>
<comment type="subcellular location">
    <subcellularLocation>
        <location evidence="3">Peroxisome</location>
    </subcellularLocation>
</comment>
<keyword evidence="8 15" id="KW-0274">FAD</keyword>
<accession>A0AAD5TWX4</accession>
<keyword evidence="16" id="KW-1133">Transmembrane helix</keyword>
<feature type="domain" description="Acyl-CoA oxidase C-terminal" evidence="17">
    <location>
        <begin position="592"/>
        <end position="770"/>
    </location>
</feature>
<evidence type="ECO:0000256" key="7">
    <source>
        <dbReference type="ARBA" id="ARBA00022630"/>
    </source>
</evidence>
<evidence type="ECO:0000256" key="2">
    <source>
        <dbReference type="ARBA" id="ARBA00001974"/>
    </source>
</evidence>
<evidence type="ECO:0000256" key="4">
    <source>
        <dbReference type="ARBA" id="ARBA00004846"/>
    </source>
</evidence>
<gene>
    <name evidence="21" type="primary">POX1</name>
    <name evidence="21" type="ORF">HK099_000267</name>
</gene>
<dbReference type="SUPFAM" id="SSF56645">
    <property type="entry name" value="Acyl-CoA dehydrogenase NM domain-like"/>
    <property type="match status" value="1"/>
</dbReference>
<dbReference type="FunFam" id="1.20.140.10:FF:000015">
    <property type="entry name" value="Acyl-coenzyme A oxidase"/>
    <property type="match status" value="1"/>
</dbReference>
<evidence type="ECO:0000256" key="15">
    <source>
        <dbReference type="PIRSR" id="PIRSR000168-2"/>
    </source>
</evidence>
<keyword evidence="16" id="KW-0812">Transmembrane</keyword>
<dbReference type="InterPro" id="IPR012258">
    <property type="entry name" value="Acyl-CoA_oxidase"/>
</dbReference>
<evidence type="ECO:0000256" key="9">
    <source>
        <dbReference type="ARBA" id="ARBA00022832"/>
    </source>
</evidence>
<dbReference type="Pfam" id="PF22924">
    <property type="entry name" value="ACOX_C_alpha1"/>
    <property type="match status" value="1"/>
</dbReference>
<feature type="binding site" evidence="15">
    <location>
        <position position="269"/>
    </location>
    <ligand>
        <name>FAD</name>
        <dbReference type="ChEBI" id="CHEBI:57692"/>
    </ligand>
</feature>
<evidence type="ECO:0000256" key="11">
    <source>
        <dbReference type="ARBA" id="ARBA00023098"/>
    </source>
</evidence>